<dbReference type="InterPro" id="IPR039532">
    <property type="entry name" value="TetR_C_Firmicutes"/>
</dbReference>
<protein>
    <submittedName>
        <fullName evidence="2">AcrR family transcriptional regulator</fullName>
    </submittedName>
</protein>
<dbReference type="PANTHER" id="PTHR43479:SF7">
    <property type="entry name" value="TETR-FAMILY TRANSCRIPTIONAL REGULATOR"/>
    <property type="match status" value="1"/>
</dbReference>
<reference evidence="2 3" key="1">
    <citation type="submission" date="2021-01" db="EMBL/GenBank/DDBJ databases">
        <title>Genomic Encyclopedia of Type Strains, Phase IV (KMG-IV): sequencing the most valuable type-strain genomes for metagenomic binning, comparative biology and taxonomic classification.</title>
        <authorList>
            <person name="Goeker M."/>
        </authorList>
    </citation>
    <scope>NUCLEOTIDE SEQUENCE [LARGE SCALE GENOMIC DNA]</scope>
    <source>
        <strain evidence="2 3">DSM 25540</strain>
    </source>
</reference>
<evidence type="ECO:0000313" key="2">
    <source>
        <dbReference type="EMBL" id="MBM7633414.1"/>
    </source>
</evidence>
<comment type="caution">
    <text evidence="2">The sequence shown here is derived from an EMBL/GenBank/DDBJ whole genome shotgun (WGS) entry which is preliminary data.</text>
</comment>
<keyword evidence="3" id="KW-1185">Reference proteome</keyword>
<evidence type="ECO:0000313" key="3">
    <source>
        <dbReference type="Proteomes" id="UP000741863"/>
    </source>
</evidence>
<name>A0ABS2PDB6_9BACL</name>
<evidence type="ECO:0000259" key="1">
    <source>
        <dbReference type="Pfam" id="PF14278"/>
    </source>
</evidence>
<dbReference type="EMBL" id="JAFBEC010000007">
    <property type="protein sequence ID" value="MBM7633414.1"/>
    <property type="molecule type" value="Genomic_DNA"/>
</dbReference>
<dbReference type="SUPFAM" id="SSF46689">
    <property type="entry name" value="Homeodomain-like"/>
    <property type="match status" value="1"/>
</dbReference>
<accession>A0ABS2PDB6</accession>
<dbReference type="InterPro" id="IPR050624">
    <property type="entry name" value="HTH-type_Tx_Regulator"/>
</dbReference>
<sequence length="195" mass="23181">MKRIDPRQHRSIEKLHKAYLTLAREESSPLTIQLLCKEANVTRPTFYKQFKDIADLKYHLHDTLLRKLKKSLTIVNPKPLSELQQEERSRYLTALFEHIYENHSTYETLLVEQADSRFINHMKSVLHDYIDEGITYTGYHHQLRVERPLVISFISGAYIESITWWIQHHYPYTPTQMAAQLIDLSIYGPYNLHDE</sequence>
<dbReference type="Gene3D" id="1.10.357.10">
    <property type="entry name" value="Tetracycline Repressor, domain 2"/>
    <property type="match status" value="1"/>
</dbReference>
<feature type="domain" description="Transcriptional regulator TetR C-terminal Firmicutes type" evidence="1">
    <location>
        <begin position="90"/>
        <end position="184"/>
    </location>
</feature>
<proteinExistence type="predicted"/>
<dbReference type="InterPro" id="IPR009057">
    <property type="entry name" value="Homeodomain-like_sf"/>
</dbReference>
<gene>
    <name evidence="2" type="ORF">JOD17_002508</name>
</gene>
<dbReference type="Pfam" id="PF14278">
    <property type="entry name" value="TetR_C_8"/>
    <property type="match status" value="1"/>
</dbReference>
<dbReference type="RefSeq" id="WP_204698050.1">
    <property type="nucleotide sequence ID" value="NZ_JAFBEC010000007.1"/>
</dbReference>
<organism evidence="2 3">
    <name type="scientific">Geomicrobium sediminis</name>
    <dbReference type="NCBI Taxonomy" id="1347788"/>
    <lineage>
        <taxon>Bacteria</taxon>
        <taxon>Bacillati</taxon>
        <taxon>Bacillota</taxon>
        <taxon>Bacilli</taxon>
        <taxon>Bacillales</taxon>
        <taxon>Geomicrobium</taxon>
    </lineage>
</organism>
<dbReference type="PANTHER" id="PTHR43479">
    <property type="entry name" value="ACREF/ENVCD OPERON REPRESSOR-RELATED"/>
    <property type="match status" value="1"/>
</dbReference>
<dbReference type="Proteomes" id="UP000741863">
    <property type="component" value="Unassembled WGS sequence"/>
</dbReference>